<feature type="region of interest" description="Disordered" evidence="1">
    <location>
        <begin position="11"/>
        <end position="31"/>
    </location>
</feature>
<evidence type="ECO:0000313" key="3">
    <source>
        <dbReference type="WBParaSite" id="L893_g30917.t1"/>
    </source>
</evidence>
<proteinExistence type="predicted"/>
<keyword evidence="2" id="KW-1185">Reference proteome</keyword>
<dbReference type="Proteomes" id="UP000095287">
    <property type="component" value="Unplaced"/>
</dbReference>
<evidence type="ECO:0000313" key="2">
    <source>
        <dbReference type="Proteomes" id="UP000095287"/>
    </source>
</evidence>
<reference evidence="3" key="1">
    <citation type="submission" date="2016-11" db="UniProtKB">
        <authorList>
            <consortium name="WormBaseParasite"/>
        </authorList>
    </citation>
    <scope>IDENTIFICATION</scope>
</reference>
<evidence type="ECO:0000256" key="1">
    <source>
        <dbReference type="SAM" id="MobiDB-lite"/>
    </source>
</evidence>
<name>A0A1I7ZXK3_9BILA</name>
<dbReference type="AlphaFoldDB" id="A0A1I7ZXK3"/>
<protein>
    <submittedName>
        <fullName evidence="3">ENDO3c domain-containing protein</fullName>
    </submittedName>
</protein>
<organism evidence="2 3">
    <name type="scientific">Steinernema glaseri</name>
    <dbReference type="NCBI Taxonomy" id="37863"/>
    <lineage>
        <taxon>Eukaryota</taxon>
        <taxon>Metazoa</taxon>
        <taxon>Ecdysozoa</taxon>
        <taxon>Nematoda</taxon>
        <taxon>Chromadorea</taxon>
        <taxon>Rhabditida</taxon>
        <taxon>Tylenchina</taxon>
        <taxon>Panagrolaimomorpha</taxon>
        <taxon>Strongyloidoidea</taxon>
        <taxon>Steinernematidae</taxon>
        <taxon>Steinernema</taxon>
    </lineage>
</organism>
<dbReference type="WBParaSite" id="L893_g30917.t1">
    <property type="protein sequence ID" value="L893_g30917.t1"/>
    <property type="gene ID" value="L893_g30917"/>
</dbReference>
<accession>A0A1I7ZXK3</accession>
<sequence>MVRRSLRIKELESQDTTRKPPLPPRPQRIVTRSPTPEILIVPRIGGNFQADVPEFQDPKLCVDKCRETLWIPQADDSKIRKLSQVLGLTGRTKFAHDERLLLALYTADYNVLQATKLFNLIADANPPHRTITLPRKVARKEELLLFTKGIVWTKMGSVVSQELQLQIKSALVYLIVEGTRGLAEMLKTVPAIGSSAAQVLTVMAGTIERLALPLTQ</sequence>